<gene>
    <name evidence="1" type="ORF">L484_028075</name>
</gene>
<organism evidence="1 2">
    <name type="scientific">Morus notabilis</name>
    <dbReference type="NCBI Taxonomy" id="981085"/>
    <lineage>
        <taxon>Eukaryota</taxon>
        <taxon>Viridiplantae</taxon>
        <taxon>Streptophyta</taxon>
        <taxon>Embryophyta</taxon>
        <taxon>Tracheophyta</taxon>
        <taxon>Spermatophyta</taxon>
        <taxon>Magnoliopsida</taxon>
        <taxon>eudicotyledons</taxon>
        <taxon>Gunneridae</taxon>
        <taxon>Pentapetalae</taxon>
        <taxon>rosids</taxon>
        <taxon>fabids</taxon>
        <taxon>Rosales</taxon>
        <taxon>Moraceae</taxon>
        <taxon>Moreae</taxon>
        <taxon>Morus</taxon>
    </lineage>
</organism>
<evidence type="ECO:0000313" key="1">
    <source>
        <dbReference type="EMBL" id="EXC30896.1"/>
    </source>
</evidence>
<dbReference type="Proteomes" id="UP000030645">
    <property type="component" value="Unassembled WGS sequence"/>
</dbReference>
<sequence>MMNCTSRFSPREEIPSCSALVTPLEEIWASSQENAVEPQDLVTRRYDFSAISEEIVGRSLFDGKTRMREEINLRHCVRQGARPPIIPFQMYVKFDM</sequence>
<protein>
    <submittedName>
        <fullName evidence="1">Uncharacterized protein</fullName>
    </submittedName>
</protein>
<proteinExistence type="predicted"/>
<keyword evidence="2" id="KW-1185">Reference proteome</keyword>
<accession>W9S827</accession>
<dbReference type="AlphaFoldDB" id="W9S827"/>
<evidence type="ECO:0000313" key="2">
    <source>
        <dbReference type="Proteomes" id="UP000030645"/>
    </source>
</evidence>
<dbReference type="EMBL" id="KE346217">
    <property type="protein sequence ID" value="EXC30896.1"/>
    <property type="molecule type" value="Genomic_DNA"/>
</dbReference>
<reference evidence="2" key="1">
    <citation type="submission" date="2013-01" db="EMBL/GenBank/DDBJ databases">
        <title>Draft Genome Sequence of a Mulberry Tree, Morus notabilis C.K. Schneid.</title>
        <authorList>
            <person name="He N."/>
            <person name="Zhao S."/>
        </authorList>
    </citation>
    <scope>NUCLEOTIDE SEQUENCE</scope>
</reference>
<name>W9S827_9ROSA</name>